<feature type="domain" description="GST C-terminal" evidence="2">
    <location>
        <begin position="142"/>
        <end position="278"/>
    </location>
</feature>
<dbReference type="Gene3D" id="1.20.1050.10">
    <property type="match status" value="1"/>
</dbReference>
<dbReference type="InterPro" id="IPR040079">
    <property type="entry name" value="Glutathione_S-Trfase"/>
</dbReference>
<evidence type="ECO:0008006" key="5">
    <source>
        <dbReference type="Google" id="ProtNLM"/>
    </source>
</evidence>
<dbReference type="InterPro" id="IPR050983">
    <property type="entry name" value="GST_Omega/HSP26"/>
</dbReference>
<proteinExistence type="predicted"/>
<dbReference type="OrthoDB" id="202840at2759"/>
<evidence type="ECO:0000259" key="1">
    <source>
        <dbReference type="PROSITE" id="PS50404"/>
    </source>
</evidence>
<dbReference type="PROSITE" id="PS50404">
    <property type="entry name" value="GST_NTER"/>
    <property type="match status" value="1"/>
</dbReference>
<dbReference type="Proteomes" id="UP000799539">
    <property type="component" value="Unassembled WGS sequence"/>
</dbReference>
<evidence type="ECO:0000313" key="4">
    <source>
        <dbReference type="Proteomes" id="UP000799539"/>
    </source>
</evidence>
<accession>A0A6A6FRE1</accession>
<dbReference type="InterPro" id="IPR036282">
    <property type="entry name" value="Glutathione-S-Trfase_C_sf"/>
</dbReference>
<dbReference type="CDD" id="cd00299">
    <property type="entry name" value="GST_C_family"/>
    <property type="match status" value="1"/>
</dbReference>
<dbReference type="SUPFAM" id="SSF47616">
    <property type="entry name" value="GST C-terminal domain-like"/>
    <property type="match status" value="1"/>
</dbReference>
<evidence type="ECO:0000313" key="3">
    <source>
        <dbReference type="EMBL" id="KAF2215949.1"/>
    </source>
</evidence>
<dbReference type="PANTHER" id="PTHR43968:SF8">
    <property type="entry name" value="S-TRANSFERASE, PUTATIVE (AFU_ORTHOLOGUE AFUA_2G00590)-RELATED"/>
    <property type="match status" value="1"/>
</dbReference>
<name>A0A6A6FRE1_9PEZI</name>
<dbReference type="SFLD" id="SFLDS00019">
    <property type="entry name" value="Glutathione_Transferase_(cytos"/>
    <property type="match status" value="1"/>
</dbReference>
<dbReference type="InterPro" id="IPR004045">
    <property type="entry name" value="Glutathione_S-Trfase_N"/>
</dbReference>
<evidence type="ECO:0000259" key="2">
    <source>
        <dbReference type="PROSITE" id="PS50405"/>
    </source>
</evidence>
<dbReference type="InterPro" id="IPR036249">
    <property type="entry name" value="Thioredoxin-like_sf"/>
</dbReference>
<dbReference type="Pfam" id="PF13409">
    <property type="entry name" value="GST_N_2"/>
    <property type="match status" value="1"/>
</dbReference>
<dbReference type="CDD" id="cd00570">
    <property type="entry name" value="GST_N_family"/>
    <property type="match status" value="1"/>
</dbReference>
<dbReference type="PROSITE" id="PS51354">
    <property type="entry name" value="GLUTAREDOXIN_2"/>
    <property type="match status" value="1"/>
</dbReference>
<organism evidence="3 4">
    <name type="scientific">Cercospora zeae-maydis SCOH1-5</name>
    <dbReference type="NCBI Taxonomy" id="717836"/>
    <lineage>
        <taxon>Eukaryota</taxon>
        <taxon>Fungi</taxon>
        <taxon>Dikarya</taxon>
        <taxon>Ascomycota</taxon>
        <taxon>Pezizomycotina</taxon>
        <taxon>Dothideomycetes</taxon>
        <taxon>Dothideomycetidae</taxon>
        <taxon>Mycosphaerellales</taxon>
        <taxon>Mycosphaerellaceae</taxon>
        <taxon>Cercospora</taxon>
    </lineage>
</organism>
<dbReference type="EMBL" id="ML992665">
    <property type="protein sequence ID" value="KAF2215949.1"/>
    <property type="molecule type" value="Genomic_DNA"/>
</dbReference>
<protein>
    <recommendedName>
        <fullName evidence="5">GST N-terminal domain-containing protein</fullName>
    </recommendedName>
</protein>
<dbReference type="AlphaFoldDB" id="A0A6A6FRE1"/>
<keyword evidence="4" id="KW-1185">Reference proteome</keyword>
<dbReference type="PANTHER" id="PTHR43968">
    <property type="match status" value="1"/>
</dbReference>
<dbReference type="InterPro" id="IPR010987">
    <property type="entry name" value="Glutathione-S-Trfase_C-like"/>
</dbReference>
<gene>
    <name evidence="3" type="ORF">CERZMDRAFT_104957</name>
</gene>
<dbReference type="Gene3D" id="3.40.30.10">
    <property type="entry name" value="Glutaredoxin"/>
    <property type="match status" value="1"/>
</dbReference>
<feature type="domain" description="GST N-terminal" evidence="1">
    <location>
        <begin position="36"/>
        <end position="122"/>
    </location>
</feature>
<dbReference type="SFLD" id="SFLDG00358">
    <property type="entry name" value="Main_(cytGST)"/>
    <property type="match status" value="1"/>
</dbReference>
<dbReference type="SUPFAM" id="SSF52833">
    <property type="entry name" value="Thioredoxin-like"/>
    <property type="match status" value="1"/>
</dbReference>
<sequence>MTTNGLTPTTFETATKDSSVAAADDALTNGKNVVGPKITLYTNHRCPYAHRAHIVLAELGLPFEEVLIDLDAPRPEWYLHEINPRGLVPSLKISVHGVYEEEVVTESAVVAQFLADAFPDAASGTGGKILPALGARGEGPRAPLERARLKYFTDTWDAKVGSLWFATLMVEGKEEKEKKVEEWVRVMEKEIEPLLEGARPFFGGKEELTMAEVHAGPFIVRWYSLAKHEDLLPASLVTKLDALPNFSKWAKAIHERDSIVKSIDWDSGPEPLRKKLASIKAAKK</sequence>
<reference evidence="3" key="1">
    <citation type="journal article" date="2020" name="Stud. Mycol.">
        <title>101 Dothideomycetes genomes: a test case for predicting lifestyles and emergence of pathogens.</title>
        <authorList>
            <person name="Haridas S."/>
            <person name="Albert R."/>
            <person name="Binder M."/>
            <person name="Bloem J."/>
            <person name="Labutti K."/>
            <person name="Salamov A."/>
            <person name="Andreopoulos B."/>
            <person name="Baker S."/>
            <person name="Barry K."/>
            <person name="Bills G."/>
            <person name="Bluhm B."/>
            <person name="Cannon C."/>
            <person name="Castanera R."/>
            <person name="Culley D."/>
            <person name="Daum C."/>
            <person name="Ezra D."/>
            <person name="Gonzalez J."/>
            <person name="Henrissat B."/>
            <person name="Kuo A."/>
            <person name="Liang C."/>
            <person name="Lipzen A."/>
            <person name="Lutzoni F."/>
            <person name="Magnuson J."/>
            <person name="Mondo S."/>
            <person name="Nolan M."/>
            <person name="Ohm R."/>
            <person name="Pangilinan J."/>
            <person name="Park H.-J."/>
            <person name="Ramirez L."/>
            <person name="Alfaro M."/>
            <person name="Sun H."/>
            <person name="Tritt A."/>
            <person name="Yoshinaga Y."/>
            <person name="Zwiers L.-H."/>
            <person name="Turgeon B."/>
            <person name="Goodwin S."/>
            <person name="Spatafora J."/>
            <person name="Crous P."/>
            <person name="Grigoriev I."/>
        </authorList>
    </citation>
    <scope>NUCLEOTIDE SEQUENCE</scope>
    <source>
        <strain evidence="3">SCOH1-5</strain>
    </source>
</reference>
<dbReference type="GO" id="GO:0005737">
    <property type="term" value="C:cytoplasm"/>
    <property type="evidence" value="ECO:0007669"/>
    <property type="project" value="TreeGrafter"/>
</dbReference>
<dbReference type="PROSITE" id="PS50405">
    <property type="entry name" value="GST_CTER"/>
    <property type="match status" value="1"/>
</dbReference>